<feature type="region of interest" description="Disordered" evidence="10">
    <location>
        <begin position="245"/>
        <end position="274"/>
    </location>
</feature>
<keyword evidence="9 11" id="KW-0472">Membrane</keyword>
<keyword evidence="7 11" id="KW-1133">Transmembrane helix</keyword>
<keyword evidence="13" id="KW-1185">Reference proteome</keyword>
<keyword evidence="3" id="KW-0813">Transport</keyword>
<evidence type="ECO:0000313" key="13">
    <source>
        <dbReference type="Proteomes" id="UP000694910"/>
    </source>
</evidence>
<feature type="compositionally biased region" description="Polar residues" evidence="10">
    <location>
        <begin position="148"/>
        <end position="162"/>
    </location>
</feature>
<evidence type="ECO:0000256" key="9">
    <source>
        <dbReference type="ARBA" id="ARBA00023136"/>
    </source>
</evidence>
<reference evidence="14" key="1">
    <citation type="submission" date="2025-08" db="UniProtKB">
        <authorList>
            <consortium name="RefSeq"/>
        </authorList>
    </citation>
    <scope>IDENTIFICATION</scope>
</reference>
<dbReference type="Pfam" id="PF04678">
    <property type="entry name" value="MCU"/>
    <property type="match status" value="1"/>
</dbReference>
<name>A0ABM1CK99_CERSS</name>
<feature type="region of interest" description="Disordered" evidence="10">
    <location>
        <begin position="71"/>
        <end position="97"/>
    </location>
</feature>
<keyword evidence="8" id="KW-0406">Ion transport</keyword>
<dbReference type="GeneID" id="101392610"/>
<keyword evidence="5 11" id="KW-0812">Transmembrane</keyword>
<comment type="subcellular location">
    <subcellularLocation>
        <location evidence="1">Membrane</location>
        <topology evidence="1">Multi-pass membrane protein</topology>
    </subcellularLocation>
</comment>
<evidence type="ECO:0000256" key="11">
    <source>
        <dbReference type="SAM" id="Phobius"/>
    </source>
</evidence>
<evidence type="ECO:0000313" key="14">
    <source>
        <dbReference type="RefSeq" id="XP_014639980.1"/>
    </source>
</evidence>
<evidence type="ECO:0000256" key="1">
    <source>
        <dbReference type="ARBA" id="ARBA00004141"/>
    </source>
</evidence>
<dbReference type="PANTHER" id="PTHR13462">
    <property type="entry name" value="CALCIUM UNIPORTER PROTEIN, MITOCHONDRIAL"/>
    <property type="match status" value="1"/>
</dbReference>
<evidence type="ECO:0000256" key="10">
    <source>
        <dbReference type="SAM" id="MobiDB-lite"/>
    </source>
</evidence>
<feature type="compositionally biased region" description="Low complexity" evidence="10">
    <location>
        <begin position="138"/>
        <end position="147"/>
    </location>
</feature>
<organism evidence="13 14">
    <name type="scientific">Ceratotherium simum simum</name>
    <name type="common">Southern white rhinoceros</name>
    <dbReference type="NCBI Taxonomy" id="73337"/>
    <lineage>
        <taxon>Eukaryota</taxon>
        <taxon>Metazoa</taxon>
        <taxon>Chordata</taxon>
        <taxon>Craniata</taxon>
        <taxon>Vertebrata</taxon>
        <taxon>Euteleostomi</taxon>
        <taxon>Mammalia</taxon>
        <taxon>Eutheria</taxon>
        <taxon>Laurasiatheria</taxon>
        <taxon>Perissodactyla</taxon>
        <taxon>Rhinocerotidae</taxon>
        <taxon>Ceratotherium</taxon>
    </lineage>
</organism>
<sequence length="607" mass="67424">MNSGGVSKEKIGWMSPNAPLGVGIKNSPLDVCKRAKSLQDEALDFSVVGKTFLVPWRLQLTTCFKREANSAGGFSVGTVPTSPGGPPSSEQQPPAEVGLGDRLLGTALKREPRPARVSLFAPSRDHPPPRTPARRPRVGWGRPPWGASAQTNRRLGIHSSQGGVARSGSFQKGLPGKRGARRAAAALETPDPEGGSLAFFFLVGGEKTASRGGRRGALGLRGRTREAVSARTAVRVWSPRRCAVGPSGRGVGKDGAGQRLPAGALSPEGDFRPETREHLPLKREGNSRFVPRPERVDHECVLELGLCVKLCGNLKYHQPHLYSTLVPPDEITINYRHGLPLITLTLPSRKERCRFVVKPLLSTVGSFLQDLRNEDQGVKAAAILTADGSEIPASTLMEILLMNDFKLVINEMTYDVQCPKKEKLSPEHTTEMENVKSLVHRLFTALHLEEFQKKRERCLLEKIDWLTGQLQPLEQMKARIEGHSEAKTSGLLWAGLALLSVQGGALAWLTWWVYSWDIMEPVTYFITFANSMVFFAYFIVTRQDYTFSAVRSRQCLHFFHKKSKQQQFDVAQYNKLKEDLAKANESLERVRHALYLRMRVEELDEKN</sequence>
<keyword evidence="4" id="KW-0109">Calcium transport</keyword>
<feature type="region of interest" description="Disordered" evidence="10">
    <location>
        <begin position="114"/>
        <end position="190"/>
    </location>
</feature>
<accession>A0ABM1CK99</accession>
<evidence type="ECO:0000256" key="7">
    <source>
        <dbReference type="ARBA" id="ARBA00022989"/>
    </source>
</evidence>
<dbReference type="PANTHER" id="PTHR13462:SF6">
    <property type="entry name" value="CALCIUM UNIPORTER REGULATORY SUBUNIT MCUB, MITOCHONDRIAL"/>
    <property type="match status" value="1"/>
</dbReference>
<feature type="transmembrane region" description="Helical" evidence="11">
    <location>
        <begin position="521"/>
        <end position="540"/>
    </location>
</feature>
<keyword evidence="6" id="KW-0106">Calcium</keyword>
<feature type="domain" description="Calcium uniporter protein C-terminal" evidence="12">
    <location>
        <begin position="374"/>
        <end position="576"/>
    </location>
</feature>
<dbReference type="RefSeq" id="XP_014639980.1">
    <property type="nucleotide sequence ID" value="XM_014784494.1"/>
</dbReference>
<proteinExistence type="inferred from homology"/>
<evidence type="ECO:0000256" key="2">
    <source>
        <dbReference type="ARBA" id="ARBA00005653"/>
    </source>
</evidence>
<evidence type="ECO:0000256" key="4">
    <source>
        <dbReference type="ARBA" id="ARBA00022568"/>
    </source>
</evidence>
<evidence type="ECO:0000256" key="8">
    <source>
        <dbReference type="ARBA" id="ARBA00023065"/>
    </source>
</evidence>
<feature type="transmembrane region" description="Helical" evidence="11">
    <location>
        <begin position="491"/>
        <end position="514"/>
    </location>
</feature>
<comment type="similarity">
    <text evidence="2">Belongs to the MCU (TC 1.A.77) family.</text>
</comment>
<protein>
    <submittedName>
        <fullName evidence="14">Calcium uniporter regulatory subunit MCUb, mitochondrial</fullName>
    </submittedName>
</protein>
<gene>
    <name evidence="14" type="primary">LOC101392610</name>
</gene>
<evidence type="ECO:0000256" key="6">
    <source>
        <dbReference type="ARBA" id="ARBA00022837"/>
    </source>
</evidence>
<dbReference type="InterPro" id="IPR039055">
    <property type="entry name" value="MCU_fam"/>
</dbReference>
<evidence type="ECO:0000259" key="12">
    <source>
        <dbReference type="Pfam" id="PF04678"/>
    </source>
</evidence>
<evidence type="ECO:0000256" key="3">
    <source>
        <dbReference type="ARBA" id="ARBA00022448"/>
    </source>
</evidence>
<dbReference type="Proteomes" id="UP000694910">
    <property type="component" value="Unplaced"/>
</dbReference>
<evidence type="ECO:0000256" key="5">
    <source>
        <dbReference type="ARBA" id="ARBA00022692"/>
    </source>
</evidence>
<dbReference type="InterPro" id="IPR006769">
    <property type="entry name" value="MCU_C"/>
</dbReference>